<dbReference type="EMBL" id="AP022557">
    <property type="protein sequence ID" value="BBW96071.1"/>
    <property type="molecule type" value="Genomic_DNA"/>
</dbReference>
<evidence type="ECO:0000256" key="1">
    <source>
        <dbReference type="SAM" id="Phobius"/>
    </source>
</evidence>
<keyword evidence="3" id="KW-1185">Reference proteome</keyword>
<dbReference type="Proteomes" id="UP000501421">
    <property type="component" value="Chromosome"/>
</dbReference>
<feature type="transmembrane region" description="Helical" evidence="1">
    <location>
        <begin position="35"/>
        <end position="55"/>
    </location>
</feature>
<accession>A0A679FWG9</accession>
<evidence type="ECO:0000313" key="2">
    <source>
        <dbReference type="EMBL" id="BBW96071.1"/>
    </source>
</evidence>
<gene>
    <name evidence="2" type="ORF">GsuE55_09040</name>
</gene>
<evidence type="ECO:0000313" key="3">
    <source>
        <dbReference type="Proteomes" id="UP000501421"/>
    </source>
</evidence>
<feature type="transmembrane region" description="Helical" evidence="1">
    <location>
        <begin position="6"/>
        <end position="23"/>
    </location>
</feature>
<protein>
    <submittedName>
        <fullName evidence="2">Uncharacterized protein</fullName>
    </submittedName>
</protein>
<organism evidence="2 3">
    <name type="scientific">Geobacillus subterraneus</name>
    <dbReference type="NCBI Taxonomy" id="129338"/>
    <lineage>
        <taxon>Bacteria</taxon>
        <taxon>Bacillati</taxon>
        <taxon>Bacillota</taxon>
        <taxon>Bacilli</taxon>
        <taxon>Bacillales</taxon>
        <taxon>Anoxybacillaceae</taxon>
        <taxon>Geobacillus</taxon>
    </lineage>
</organism>
<sequence length="135" mass="15698">MTALALSLLLCGALIAGLLWLKGQVERVLFRWRNVPFLHAVNIVVIAAVVAASYYRWSGIGIYLRDLADISGFWYVFAGAMQLVLPLYLFACWLAARWREREKKYTRSEDKKVLYINERYLARRHRGDDRRSKTS</sequence>
<keyword evidence="1" id="KW-1133">Transmembrane helix</keyword>
<dbReference type="RefSeq" id="WP_033019945.1">
    <property type="nucleotide sequence ID" value="NZ_AP022557.1"/>
</dbReference>
<dbReference type="AlphaFoldDB" id="A0A679FWG9"/>
<feature type="transmembrane region" description="Helical" evidence="1">
    <location>
        <begin position="75"/>
        <end position="96"/>
    </location>
</feature>
<keyword evidence="1" id="KW-0472">Membrane</keyword>
<name>A0A679FWG9_9BACL</name>
<keyword evidence="1" id="KW-0812">Transmembrane</keyword>
<reference evidence="3" key="1">
    <citation type="journal article" date="2020" name="Microbiol. Resour. Announc.">
        <title>Complete Genome Sequence of Geobacillus sp. Strain E55-1, Isolated from Mine Geyser in Japan.</title>
        <authorList>
            <person name="Miyazaki K."/>
            <person name="Hase E."/>
            <person name="Tokito N."/>
        </authorList>
    </citation>
    <scope>NUCLEOTIDE SEQUENCE [LARGE SCALE GENOMIC DNA]</scope>
    <source>
        <strain evidence="3">E55-1</strain>
    </source>
</reference>
<proteinExistence type="predicted"/>